<feature type="transmembrane region" description="Helical" evidence="1">
    <location>
        <begin position="1004"/>
        <end position="1030"/>
    </location>
</feature>
<keyword evidence="3" id="KW-1185">Reference proteome</keyword>
<dbReference type="InterPro" id="IPR027463">
    <property type="entry name" value="AcrB_DN_DC_subdom"/>
</dbReference>
<sequence length="1040" mass="115021">MANIHSFIEFFVKKRTAVFFLLILSTIQGLFSYINISKESNPDVKIPFIHVIATHRGISPDDAKRIILKPMENSLKSINGLKKMQSYAKQGAASIILEFHAGLNEDKALEDVRNKISDIKGKLPKETDEPLIRQIDLSLQPVLSVVLSGDLPERTLLEIARKLRDKVESLSGVLNVAIIGEKKDSLEVIIDPEDLKNYGISTQDLSRIISYNNVLVAAGTLRNNGAEFQINIPSLIKNFSELSAIPIKASKNGVITLGDVASIRRSYEDVQNIARVNGKSAVVLDISKRVGANIIETVQEVKSVIQEDANLLPSNLNLIFFGDESQNIKDMVLELENGLILAGLLVMIIIMLTIGSKPALLVSISIPTSFLCGILVISSMGYTLNMVVLFGLILTVGMIVDDAIVVSEYADRKMVEGAAPREAFIEAAARMFWPIVSSTAVKLIVFLPLLFWPGIVGQFMKFLPITVIIILTNSLLFALLFQPSIGSMMKPYKINEGKAELLKASDNVDITKMRGMLKRYVNALSAILDHPKKFLFCSLAVLILIPTTFFMLGMGSEFFPNVEPSSAIITIESSGNLSIYQKDKLLQEVEKRLFDIEDVKVFYTKSGKFGSEKSGASDNTIAILNIEFKDWKIRRKSAEIFDDIRARISDMKGIKYQILKEQKGPGGSKPIEINLSSSDYEFLSSYAKKLEAQLDGIEGLRYIESSLSLPSVEWNIIFDRQKAAMYQVDINSLGNTVQLVTNGLKISSYMPYDMDDEVAVYLRVPQEKRTLSTLENLFIVKYDGTSVPLTSVARIEPKPEVKNIYSVDKKITISIKSDVMPGIVADKKLQEIKGLINSGLPKNISVSYEGDDKDQKESGVFLMKAFLVAIIMMFVVMLLQFNSVYHSLVIMSAVFLSTIGVLLGLIISLQPFGVVMCGIGIIALAGIVLNNNIIFVDTYQHLRREGVDVKDALLMTGAQRVRPILLTASTAILGLLPMVIGLSIDFFNFEILYDAPSSQWWRQLSASISGGLAFATLLTLLFTPCLLLLGSRFENVRLAK</sequence>
<feature type="transmembrane region" description="Helical" evidence="1">
    <location>
        <begin position="534"/>
        <end position="555"/>
    </location>
</feature>
<dbReference type="PANTHER" id="PTHR32063:SF0">
    <property type="entry name" value="SWARMING MOTILITY PROTEIN SWRC"/>
    <property type="match status" value="1"/>
</dbReference>
<dbReference type="Gene3D" id="3.30.70.1430">
    <property type="entry name" value="Multidrug efflux transporter AcrB pore domain"/>
    <property type="match status" value="2"/>
</dbReference>
<evidence type="ECO:0000313" key="3">
    <source>
        <dbReference type="Proteomes" id="UP001293791"/>
    </source>
</evidence>
<reference evidence="2 3" key="1">
    <citation type="submission" date="2023-02" db="EMBL/GenBank/DDBJ databases">
        <title>Host association and intracellularity evolved multiple times independently in the Rickettsiales.</title>
        <authorList>
            <person name="Castelli M."/>
            <person name="Nardi T."/>
            <person name="Gammuto L."/>
            <person name="Bellinzona G."/>
            <person name="Sabaneyeva E."/>
            <person name="Potekhin A."/>
            <person name="Serra V."/>
            <person name="Petroni G."/>
            <person name="Sassera D."/>
        </authorList>
    </citation>
    <scope>NUCLEOTIDE SEQUENCE [LARGE SCALE GENOMIC DNA]</scope>
    <source>
        <strain evidence="2 3">BOD18</strain>
    </source>
</reference>
<gene>
    <name evidence="2" type="ORF">Cyrtocomes_00339</name>
</gene>
<proteinExistence type="predicted"/>
<dbReference type="PRINTS" id="PR00702">
    <property type="entry name" value="ACRIFLAVINRP"/>
</dbReference>
<keyword evidence="1" id="KW-0812">Transmembrane</keyword>
<dbReference type="Gene3D" id="1.20.1640.10">
    <property type="entry name" value="Multidrug efflux transporter AcrB transmembrane domain"/>
    <property type="match status" value="2"/>
</dbReference>
<dbReference type="Gene3D" id="3.30.2090.10">
    <property type="entry name" value="Multidrug efflux transporter AcrB TolC docking domain, DN and DC subdomains"/>
    <property type="match status" value="2"/>
</dbReference>
<feature type="transmembrane region" description="Helical" evidence="1">
    <location>
        <begin position="888"/>
        <end position="907"/>
    </location>
</feature>
<evidence type="ECO:0000256" key="1">
    <source>
        <dbReference type="SAM" id="Phobius"/>
    </source>
</evidence>
<dbReference type="InterPro" id="IPR001036">
    <property type="entry name" value="Acrflvin-R"/>
</dbReference>
<dbReference type="SUPFAM" id="SSF82866">
    <property type="entry name" value="Multidrug efflux transporter AcrB transmembrane domain"/>
    <property type="match status" value="2"/>
</dbReference>
<dbReference type="Proteomes" id="UP001293791">
    <property type="component" value="Unassembled WGS sequence"/>
</dbReference>
<dbReference type="EMBL" id="JARGYT010000013">
    <property type="protein sequence ID" value="MDZ5761974.1"/>
    <property type="molecule type" value="Genomic_DNA"/>
</dbReference>
<protein>
    <submittedName>
        <fullName evidence="2">Efflux RND transporter permease subunit</fullName>
    </submittedName>
</protein>
<evidence type="ECO:0000313" key="2">
    <source>
        <dbReference type="EMBL" id="MDZ5761974.1"/>
    </source>
</evidence>
<dbReference type="Gene3D" id="3.30.70.1320">
    <property type="entry name" value="Multidrug efflux transporter AcrB pore domain like"/>
    <property type="match status" value="1"/>
</dbReference>
<comment type="caution">
    <text evidence="2">The sequence shown here is derived from an EMBL/GenBank/DDBJ whole genome shotgun (WGS) entry which is preliminary data.</text>
</comment>
<dbReference type="PANTHER" id="PTHR32063">
    <property type="match status" value="1"/>
</dbReference>
<feature type="transmembrane region" description="Helical" evidence="1">
    <location>
        <begin position="431"/>
        <end position="456"/>
    </location>
</feature>
<feature type="transmembrane region" description="Helical" evidence="1">
    <location>
        <begin position="388"/>
        <end position="410"/>
    </location>
</feature>
<keyword evidence="1" id="KW-1133">Transmembrane helix</keyword>
<dbReference type="Pfam" id="PF00873">
    <property type="entry name" value="ACR_tran"/>
    <property type="match status" value="1"/>
</dbReference>
<feature type="transmembrane region" description="Helical" evidence="1">
    <location>
        <begin position="861"/>
        <end position="881"/>
    </location>
</feature>
<dbReference type="SUPFAM" id="SSF82693">
    <property type="entry name" value="Multidrug efflux transporter AcrB pore domain, PN1, PN2, PC1 and PC2 subdomains"/>
    <property type="match status" value="2"/>
</dbReference>
<feature type="transmembrane region" description="Helical" evidence="1">
    <location>
        <begin position="964"/>
        <end position="984"/>
    </location>
</feature>
<accession>A0ABU5L767</accession>
<feature type="transmembrane region" description="Helical" evidence="1">
    <location>
        <begin position="913"/>
        <end position="935"/>
    </location>
</feature>
<feature type="transmembrane region" description="Helical" evidence="1">
    <location>
        <begin position="361"/>
        <end position="382"/>
    </location>
</feature>
<name>A0ABU5L767_9RICK</name>
<organism evidence="2 3">
    <name type="scientific">Candidatus Cyrtobacter comes</name>
    <dbReference type="NCBI Taxonomy" id="675776"/>
    <lineage>
        <taxon>Bacteria</taxon>
        <taxon>Pseudomonadati</taxon>
        <taxon>Pseudomonadota</taxon>
        <taxon>Alphaproteobacteria</taxon>
        <taxon>Rickettsiales</taxon>
        <taxon>Candidatus Midichloriaceae</taxon>
        <taxon>Candidatus Cyrtobacter</taxon>
    </lineage>
</organism>
<feature type="transmembrane region" description="Helical" evidence="1">
    <location>
        <begin position="462"/>
        <end position="481"/>
    </location>
</feature>
<feature type="transmembrane region" description="Helical" evidence="1">
    <location>
        <begin position="335"/>
        <end position="354"/>
    </location>
</feature>
<dbReference type="Gene3D" id="3.30.70.1440">
    <property type="entry name" value="Multidrug efflux transporter AcrB pore domain"/>
    <property type="match status" value="1"/>
</dbReference>
<dbReference type="SUPFAM" id="SSF82714">
    <property type="entry name" value="Multidrug efflux transporter AcrB TolC docking domain, DN and DC subdomains"/>
    <property type="match status" value="2"/>
</dbReference>
<keyword evidence="1" id="KW-0472">Membrane</keyword>
<dbReference type="RefSeq" id="WP_322497470.1">
    <property type="nucleotide sequence ID" value="NZ_JARGYT010000013.1"/>
</dbReference>